<reference evidence="5 6" key="1">
    <citation type="submission" date="2019-02" db="EMBL/GenBank/DDBJ databases">
        <title>Genomic Encyclopedia of Type Strains, Phase IV (KMG-IV): sequencing the most valuable type-strain genomes for metagenomic binning, comparative biology and taxonomic classification.</title>
        <authorList>
            <person name="Goeker M."/>
        </authorList>
    </citation>
    <scope>NUCLEOTIDE SEQUENCE [LARGE SCALE GENOMIC DNA]</scope>
    <source>
        <strain evidence="5 6">DSM 101727</strain>
    </source>
</reference>
<dbReference type="RefSeq" id="WP_130348330.1">
    <property type="nucleotide sequence ID" value="NZ_SGWQ01000015.1"/>
</dbReference>
<dbReference type="GO" id="GO:0003700">
    <property type="term" value="F:DNA-binding transcription factor activity"/>
    <property type="evidence" value="ECO:0007669"/>
    <property type="project" value="InterPro"/>
</dbReference>
<gene>
    <name evidence="5" type="ORF">EV193_11566</name>
</gene>
<dbReference type="PROSITE" id="PS50995">
    <property type="entry name" value="HTH_MARR_2"/>
    <property type="match status" value="1"/>
</dbReference>
<dbReference type="OrthoDB" id="3177763at2"/>
<evidence type="ECO:0000313" key="6">
    <source>
        <dbReference type="Proteomes" id="UP000294257"/>
    </source>
</evidence>
<dbReference type="Gene3D" id="1.10.10.10">
    <property type="entry name" value="Winged helix-like DNA-binding domain superfamily/Winged helix DNA-binding domain"/>
    <property type="match status" value="1"/>
</dbReference>
<keyword evidence="3" id="KW-0804">Transcription</keyword>
<evidence type="ECO:0000256" key="1">
    <source>
        <dbReference type="ARBA" id="ARBA00023015"/>
    </source>
</evidence>
<comment type="caution">
    <text evidence="5">The sequence shown here is derived from an EMBL/GenBank/DDBJ whole genome shotgun (WGS) entry which is preliminary data.</text>
</comment>
<evidence type="ECO:0000313" key="5">
    <source>
        <dbReference type="EMBL" id="RZS31187.1"/>
    </source>
</evidence>
<dbReference type="PANTHER" id="PTHR33164">
    <property type="entry name" value="TRANSCRIPTIONAL REGULATOR, MARR FAMILY"/>
    <property type="match status" value="1"/>
</dbReference>
<dbReference type="PRINTS" id="PR00598">
    <property type="entry name" value="HTHMARR"/>
</dbReference>
<keyword evidence="2" id="KW-0238">DNA-binding</keyword>
<accession>A0A4Q7KDD3</accession>
<dbReference type="PROSITE" id="PS01117">
    <property type="entry name" value="HTH_MARR_1"/>
    <property type="match status" value="1"/>
</dbReference>
<feature type="domain" description="HTH marR-type" evidence="4">
    <location>
        <begin position="7"/>
        <end position="141"/>
    </location>
</feature>
<evidence type="ECO:0000256" key="3">
    <source>
        <dbReference type="ARBA" id="ARBA00023163"/>
    </source>
</evidence>
<dbReference type="InterPro" id="IPR036388">
    <property type="entry name" value="WH-like_DNA-bd_sf"/>
</dbReference>
<dbReference type="PANTHER" id="PTHR33164:SF64">
    <property type="entry name" value="TRANSCRIPTIONAL REGULATOR SLYA"/>
    <property type="match status" value="1"/>
</dbReference>
<dbReference type="AlphaFoldDB" id="A0A4Q7KDD3"/>
<proteinExistence type="predicted"/>
<dbReference type="InterPro" id="IPR039422">
    <property type="entry name" value="MarR/SlyA-like"/>
</dbReference>
<dbReference type="InterPro" id="IPR036390">
    <property type="entry name" value="WH_DNA-bd_sf"/>
</dbReference>
<evidence type="ECO:0000256" key="2">
    <source>
        <dbReference type="ARBA" id="ARBA00023125"/>
    </source>
</evidence>
<evidence type="ECO:0000259" key="4">
    <source>
        <dbReference type="PROSITE" id="PS50995"/>
    </source>
</evidence>
<keyword evidence="6" id="KW-1185">Reference proteome</keyword>
<organism evidence="5 6">
    <name type="scientific">Herbihabitans rhizosphaerae</name>
    <dbReference type="NCBI Taxonomy" id="1872711"/>
    <lineage>
        <taxon>Bacteria</taxon>
        <taxon>Bacillati</taxon>
        <taxon>Actinomycetota</taxon>
        <taxon>Actinomycetes</taxon>
        <taxon>Pseudonocardiales</taxon>
        <taxon>Pseudonocardiaceae</taxon>
        <taxon>Herbihabitans</taxon>
    </lineage>
</organism>
<dbReference type="InterPro" id="IPR023187">
    <property type="entry name" value="Tscrpt_reg_MarR-type_CS"/>
</dbReference>
<dbReference type="EMBL" id="SGWQ01000015">
    <property type="protein sequence ID" value="RZS31187.1"/>
    <property type="molecule type" value="Genomic_DNA"/>
</dbReference>
<dbReference type="InterPro" id="IPR000835">
    <property type="entry name" value="HTH_MarR-typ"/>
</dbReference>
<dbReference type="Pfam" id="PF01047">
    <property type="entry name" value="MarR"/>
    <property type="match status" value="1"/>
</dbReference>
<dbReference type="GO" id="GO:0003677">
    <property type="term" value="F:DNA binding"/>
    <property type="evidence" value="ECO:0007669"/>
    <property type="project" value="UniProtKB-KW"/>
</dbReference>
<dbReference type="SUPFAM" id="SSF46785">
    <property type="entry name" value="Winged helix' DNA-binding domain"/>
    <property type="match status" value="1"/>
</dbReference>
<dbReference type="Proteomes" id="UP000294257">
    <property type="component" value="Unassembled WGS sequence"/>
</dbReference>
<name>A0A4Q7KDD3_9PSEU</name>
<sequence>MAEFKLDDSVGFFLNRTALYLKRELLHAFRDAGCVVTPEQWALLNRLWEEEGLSQVELAQRTFNDKPNVTRMLAVLERNGYIFREPNEQDRRAFSVFLTAEGRQLKESLVGLAEAVLARALEGLVDDDVAALKRILRHIDVNLLDRQDAAMP</sequence>
<dbReference type="GO" id="GO:0006950">
    <property type="term" value="P:response to stress"/>
    <property type="evidence" value="ECO:0007669"/>
    <property type="project" value="TreeGrafter"/>
</dbReference>
<protein>
    <submittedName>
        <fullName evidence="5">MarR family transcriptional regulator</fullName>
    </submittedName>
</protein>
<keyword evidence="1" id="KW-0805">Transcription regulation</keyword>
<dbReference type="SMART" id="SM00347">
    <property type="entry name" value="HTH_MARR"/>
    <property type="match status" value="1"/>
</dbReference>